<dbReference type="InterPro" id="IPR001279">
    <property type="entry name" value="Metallo-B-lactamas"/>
</dbReference>
<dbReference type="SMART" id="SM00849">
    <property type="entry name" value="Lactamase_B"/>
    <property type="match status" value="1"/>
</dbReference>
<organism evidence="2 3">
    <name type="scientific">Acetonema longum DSM 6540</name>
    <dbReference type="NCBI Taxonomy" id="1009370"/>
    <lineage>
        <taxon>Bacteria</taxon>
        <taxon>Bacillati</taxon>
        <taxon>Bacillota</taxon>
        <taxon>Negativicutes</taxon>
        <taxon>Acetonemataceae</taxon>
        <taxon>Acetonema</taxon>
    </lineage>
</organism>
<dbReference type="Pfam" id="PF00753">
    <property type="entry name" value="Lactamase_B"/>
    <property type="match status" value="2"/>
</dbReference>
<comment type="caution">
    <text evidence="2">The sequence shown here is derived from an EMBL/GenBank/DDBJ whole genome shotgun (WGS) entry which is preliminary data.</text>
</comment>
<dbReference type="PANTHER" id="PTHR23131:SF4">
    <property type="entry name" value="METALLO-BETA-LACTAMASE SUPERFAMILY POTEIN"/>
    <property type="match status" value="1"/>
</dbReference>
<dbReference type="Proteomes" id="UP000003240">
    <property type="component" value="Unassembled WGS sequence"/>
</dbReference>
<protein>
    <submittedName>
        <fullName evidence="2">Putative Zn-dependent hydrolase</fullName>
    </submittedName>
</protein>
<dbReference type="InterPro" id="IPR036866">
    <property type="entry name" value="RibonucZ/Hydroxyglut_hydro"/>
</dbReference>
<reference evidence="2 3" key="1">
    <citation type="journal article" date="2011" name="EMBO J.">
        <title>Structural diversity of bacterial flagellar motors.</title>
        <authorList>
            <person name="Chen S."/>
            <person name="Beeby M."/>
            <person name="Murphy G.E."/>
            <person name="Leadbetter J.R."/>
            <person name="Hendrixson D.R."/>
            <person name="Briegel A."/>
            <person name="Li Z."/>
            <person name="Shi J."/>
            <person name="Tocheva E.I."/>
            <person name="Muller A."/>
            <person name="Dobro M.J."/>
            <person name="Jensen G.J."/>
        </authorList>
    </citation>
    <scope>NUCLEOTIDE SEQUENCE [LARGE SCALE GENOMIC DNA]</scope>
    <source>
        <strain evidence="2 3">DSM 6540</strain>
    </source>
</reference>
<feature type="domain" description="Metallo-beta-lactamase" evidence="1">
    <location>
        <begin position="26"/>
        <end position="234"/>
    </location>
</feature>
<dbReference type="Gene3D" id="3.60.15.10">
    <property type="entry name" value="Ribonuclease Z/Hydroxyacylglutathione hydrolase-like"/>
    <property type="match status" value="1"/>
</dbReference>
<keyword evidence="2" id="KW-0378">Hydrolase</keyword>
<dbReference type="SUPFAM" id="SSF56281">
    <property type="entry name" value="Metallo-hydrolase/oxidoreductase"/>
    <property type="match status" value="1"/>
</dbReference>
<dbReference type="AlphaFoldDB" id="F7NFY9"/>
<accession>F7NFY9</accession>
<dbReference type="Gene3D" id="1.10.10.10">
    <property type="entry name" value="Winged helix-like DNA-binding domain superfamily/Winged helix DNA-binding domain"/>
    <property type="match status" value="1"/>
</dbReference>
<gene>
    <name evidence="2" type="ORF">ALO_04863</name>
</gene>
<evidence type="ECO:0000259" key="1">
    <source>
        <dbReference type="SMART" id="SM00849"/>
    </source>
</evidence>
<dbReference type="InterPro" id="IPR036388">
    <property type="entry name" value="WH-like_DNA-bd_sf"/>
</dbReference>
<keyword evidence="3" id="KW-1185">Reference proteome</keyword>
<dbReference type="EMBL" id="AFGF01000038">
    <property type="protein sequence ID" value="EGO65052.1"/>
    <property type="molecule type" value="Genomic_DNA"/>
</dbReference>
<dbReference type="PANTHER" id="PTHR23131">
    <property type="entry name" value="ENDORIBONUCLEASE LACTB2"/>
    <property type="match status" value="1"/>
</dbReference>
<evidence type="ECO:0000313" key="2">
    <source>
        <dbReference type="EMBL" id="EGO65052.1"/>
    </source>
</evidence>
<dbReference type="InterPro" id="IPR050662">
    <property type="entry name" value="Sec-metab_biosynth-thioest"/>
</dbReference>
<evidence type="ECO:0000313" key="3">
    <source>
        <dbReference type="Proteomes" id="UP000003240"/>
    </source>
</evidence>
<dbReference type="RefSeq" id="WP_004093352.1">
    <property type="nucleotide sequence ID" value="NZ_AFGF01000038.1"/>
</dbReference>
<dbReference type="STRING" id="1009370.ALO_04863"/>
<sequence length="340" mass="38050">MRKLVESVATNLYRVEIPLPQSPLKTLNSYVVTGERNLVIDTGFNRPECQAAMTEGLASLGVDLDRTDLFITHMHADHTGLIGMLRRPASRIFCSKTDGDSINAFGTTEAPWQELAKAAGRNGFSSSEMAAGVEKHPGYLYRQTDWIGFSPVQDGDILSYGGYRFQCLATPGHTRGHMCLYEPAVKILLSGDHILGDITPNITAWQEGENSLTDYLASLDKVMALNIDTVLPAHQRAIGDWRARVDEIIRHHHDRLEEVRRILASGVYTGYQIASRMHWSLTYASWEEFPVQQKWFATGEAVAHLEYLAGRGEVSRVRDHGVIRYALQRSEKNTVNIPNL</sequence>
<dbReference type="GO" id="GO:0016787">
    <property type="term" value="F:hydrolase activity"/>
    <property type="evidence" value="ECO:0007669"/>
    <property type="project" value="UniProtKB-KW"/>
</dbReference>
<proteinExistence type="predicted"/>
<name>F7NFY9_9FIRM</name>
<dbReference type="eggNOG" id="COG0491">
    <property type="taxonomic scope" value="Bacteria"/>
</dbReference>